<protein>
    <submittedName>
        <fullName evidence="3">Uncharacterized protein</fullName>
    </submittedName>
</protein>
<dbReference type="GeneID" id="3635601"/>
<dbReference type="VEuPathDB" id="FungiDB:C4_01340W_A"/>
<sequence>MKFTTNCLSFLLLTTLLLSESTNGLINSHTLIANTANIKRNAVTAADDPVDRTVTHYGVPQTDSATRFQSSMTAETANSTVSAHNNGNQLQIVTGAPIIAVMGLVLGLF</sequence>
<name>A0A1D8PL90_CANAL</name>
<reference evidence="3 4" key="3">
    <citation type="journal article" date="2013" name="Genome Biol.">
        <title>Assembly of a phased diploid Candida albicans genome facilitates allele-specific measurements and provides a simple model for repeat and indel structure.</title>
        <authorList>
            <person name="Muzzey D."/>
            <person name="Schwartz K."/>
            <person name="Weissman J.S."/>
            <person name="Sherlock G."/>
        </authorList>
    </citation>
    <scope>NUCLEOTIDE SEQUENCE [LARGE SCALE GENOMIC DNA]</scope>
    <source>
        <strain evidence="4">SC5314 / ATCC MYA-2876</strain>
    </source>
</reference>
<dbReference type="STRING" id="237561.A0A1D8PL90"/>
<evidence type="ECO:0000256" key="1">
    <source>
        <dbReference type="SAM" id="SignalP"/>
    </source>
</evidence>
<dbReference type="CGD" id="CAL0000189305">
    <property type="gene designation" value="orf19.12123"/>
</dbReference>
<evidence type="ECO:0000313" key="4">
    <source>
        <dbReference type="Proteomes" id="UP000000559"/>
    </source>
</evidence>
<dbReference type="Proteomes" id="UP000000559">
    <property type="component" value="Chromosome 4"/>
</dbReference>
<reference evidence="3 4" key="2">
    <citation type="journal article" date="2007" name="Genome Biol.">
        <title>Assembly of the Candida albicans genome into sixteen supercontigs aligned on the eight chromosomes.</title>
        <authorList>
            <person name="van het Hoog M."/>
            <person name="Rast T.J."/>
            <person name="Martchenko M."/>
            <person name="Grindle S."/>
            <person name="Dignard D."/>
            <person name="Hogues H."/>
            <person name="Cuomo C."/>
            <person name="Berriman M."/>
            <person name="Scherer S."/>
            <person name="Magee B.B."/>
            <person name="Whiteway M."/>
            <person name="Chibana H."/>
            <person name="Nantel A."/>
            <person name="Magee P.T."/>
        </authorList>
    </citation>
    <scope>GENOME REANNOTATION</scope>
    <source>
        <strain evidence="4">SC5314 / ATCC MYA-2876</strain>
    </source>
</reference>
<feature type="signal peptide" evidence="1">
    <location>
        <begin position="1"/>
        <end position="24"/>
    </location>
</feature>
<accession>A0A1D8PL90</accession>
<keyword evidence="4" id="KW-1185">Reference proteome</keyword>
<dbReference type="EMBL" id="CP017626">
    <property type="protein sequence ID" value="AOW28917.1"/>
    <property type="molecule type" value="Genomic_DNA"/>
</dbReference>
<gene>
    <name evidence="3" type="ordered locus">CAALFM_C401340WA</name>
    <name evidence="2" type="ordered locus">orf19.12123</name>
</gene>
<evidence type="ECO:0000313" key="2">
    <source>
        <dbReference type="CGD" id="CAL0000189305"/>
    </source>
</evidence>
<evidence type="ECO:0000313" key="3">
    <source>
        <dbReference type="EMBL" id="AOW28917.1"/>
    </source>
</evidence>
<reference evidence="3 4" key="1">
    <citation type="journal article" date="2004" name="Proc. Natl. Acad. Sci. U.S.A.">
        <title>The diploid genome sequence of Candida albicans.</title>
        <authorList>
            <person name="Jones T."/>
            <person name="Federspiel N.A."/>
            <person name="Chibana H."/>
            <person name="Dungan J."/>
            <person name="Kalman S."/>
            <person name="Magee B.B."/>
            <person name="Newport G."/>
            <person name="Thorstenson Y.R."/>
            <person name="Agabian N."/>
            <person name="Magee P.T."/>
            <person name="Davis R.W."/>
            <person name="Scherer S."/>
        </authorList>
    </citation>
    <scope>NUCLEOTIDE SEQUENCE [LARGE SCALE GENOMIC DNA]</scope>
    <source>
        <strain evidence="4">SC5314 / ATCC MYA-2876</strain>
    </source>
</reference>
<proteinExistence type="predicted"/>
<dbReference type="RefSeq" id="XP_722724.2">
    <property type="nucleotide sequence ID" value="XM_717631.2"/>
</dbReference>
<feature type="chain" id="PRO_5009111159" evidence="1">
    <location>
        <begin position="25"/>
        <end position="109"/>
    </location>
</feature>
<dbReference type="InParanoid" id="A0A1D8PL90"/>
<organism evidence="3 4">
    <name type="scientific">Candida albicans (strain SC5314 / ATCC MYA-2876)</name>
    <name type="common">Yeast</name>
    <dbReference type="NCBI Taxonomy" id="237561"/>
    <lineage>
        <taxon>Eukaryota</taxon>
        <taxon>Fungi</taxon>
        <taxon>Dikarya</taxon>
        <taxon>Ascomycota</taxon>
        <taxon>Saccharomycotina</taxon>
        <taxon>Pichiomycetes</taxon>
        <taxon>Debaryomycetaceae</taxon>
        <taxon>Candida/Lodderomyces clade</taxon>
        <taxon>Candida</taxon>
    </lineage>
</organism>
<dbReference type="KEGG" id="cal:CAALFM_C401340WA"/>
<dbReference type="AlphaFoldDB" id="A0A1D8PL90"/>
<keyword evidence="1" id="KW-0732">Signal</keyword>
<dbReference type="OrthoDB" id="10325600at2759"/>